<keyword evidence="4" id="KW-1003">Cell membrane</keyword>
<dbReference type="Ensembl" id="ENSZALT00000012327.1">
    <property type="protein sequence ID" value="ENSZALP00000008769.1"/>
    <property type="gene ID" value="ENSZALG00000007600.1"/>
</dbReference>
<keyword evidence="10" id="KW-0407">Ion channel</keyword>
<reference evidence="13" key="2">
    <citation type="submission" date="2025-09" db="UniProtKB">
        <authorList>
            <consortium name="Ensembl"/>
        </authorList>
    </citation>
    <scope>IDENTIFICATION</scope>
</reference>
<proteinExistence type="inferred from homology"/>
<dbReference type="AlphaFoldDB" id="A0A8D2MK87"/>
<keyword evidence="3" id="KW-0813">Transport</keyword>
<dbReference type="PANTHER" id="PTHR21522">
    <property type="entry name" value="PROTON CHANNEL OTOP"/>
    <property type="match status" value="1"/>
</dbReference>
<keyword evidence="8" id="KW-0406">Ion transport</keyword>
<keyword evidence="9 12" id="KW-0472">Membrane</keyword>
<feature type="transmembrane region" description="Helical" evidence="12">
    <location>
        <begin position="325"/>
        <end position="346"/>
    </location>
</feature>
<evidence type="ECO:0000313" key="14">
    <source>
        <dbReference type="Proteomes" id="UP000694413"/>
    </source>
</evidence>
<evidence type="ECO:0000256" key="2">
    <source>
        <dbReference type="ARBA" id="ARBA00006513"/>
    </source>
</evidence>
<feature type="transmembrane region" description="Helical" evidence="12">
    <location>
        <begin position="636"/>
        <end position="657"/>
    </location>
</feature>
<reference evidence="13" key="1">
    <citation type="submission" date="2025-08" db="UniProtKB">
        <authorList>
            <consortium name="Ensembl"/>
        </authorList>
    </citation>
    <scope>IDENTIFICATION</scope>
</reference>
<evidence type="ECO:0000256" key="8">
    <source>
        <dbReference type="ARBA" id="ARBA00023065"/>
    </source>
</evidence>
<evidence type="ECO:0000256" key="4">
    <source>
        <dbReference type="ARBA" id="ARBA00022475"/>
    </source>
</evidence>
<feature type="transmembrane region" description="Helical" evidence="12">
    <location>
        <begin position="149"/>
        <end position="168"/>
    </location>
</feature>
<evidence type="ECO:0000256" key="3">
    <source>
        <dbReference type="ARBA" id="ARBA00022448"/>
    </source>
</evidence>
<dbReference type="InterPro" id="IPR004878">
    <property type="entry name" value="Otopetrin"/>
</dbReference>
<dbReference type="Pfam" id="PF03189">
    <property type="entry name" value="Otopetrin"/>
    <property type="match status" value="3"/>
</dbReference>
<keyword evidence="5 12" id="KW-0812">Transmembrane</keyword>
<comment type="subcellular location">
    <subcellularLocation>
        <location evidence="1">Cell membrane</location>
        <topology evidence="1">Multi-pass membrane protein</topology>
    </subcellularLocation>
</comment>
<feature type="transmembrane region" description="Helical" evidence="12">
    <location>
        <begin position="602"/>
        <end position="624"/>
    </location>
</feature>
<feature type="transmembrane region" description="Helical" evidence="12">
    <location>
        <begin position="482"/>
        <end position="501"/>
    </location>
</feature>
<feature type="transmembrane region" description="Helical" evidence="12">
    <location>
        <begin position="189"/>
        <end position="213"/>
    </location>
</feature>
<feature type="transmembrane region" description="Helical" evidence="12">
    <location>
        <begin position="122"/>
        <end position="143"/>
    </location>
</feature>
<dbReference type="PANTHER" id="PTHR21522:SF19">
    <property type="entry name" value="PROTON CHANNEL OTOP1"/>
    <property type="match status" value="1"/>
</dbReference>
<evidence type="ECO:0000256" key="9">
    <source>
        <dbReference type="ARBA" id="ARBA00023136"/>
    </source>
</evidence>
<evidence type="ECO:0000256" key="10">
    <source>
        <dbReference type="ARBA" id="ARBA00023303"/>
    </source>
</evidence>
<dbReference type="GO" id="GO:0042472">
    <property type="term" value="P:inner ear morphogenesis"/>
    <property type="evidence" value="ECO:0007669"/>
    <property type="project" value="TreeGrafter"/>
</dbReference>
<organism evidence="13 14">
    <name type="scientific">Zonotrichia albicollis</name>
    <name type="common">White-throated sparrow</name>
    <name type="synonym">Fringilla albicollis</name>
    <dbReference type="NCBI Taxonomy" id="44394"/>
    <lineage>
        <taxon>Eukaryota</taxon>
        <taxon>Metazoa</taxon>
        <taxon>Chordata</taxon>
        <taxon>Craniata</taxon>
        <taxon>Vertebrata</taxon>
        <taxon>Euteleostomi</taxon>
        <taxon>Archelosauria</taxon>
        <taxon>Archosauria</taxon>
        <taxon>Dinosauria</taxon>
        <taxon>Saurischia</taxon>
        <taxon>Theropoda</taxon>
        <taxon>Coelurosauria</taxon>
        <taxon>Aves</taxon>
        <taxon>Neognathae</taxon>
        <taxon>Neoaves</taxon>
        <taxon>Telluraves</taxon>
        <taxon>Australaves</taxon>
        <taxon>Passeriformes</taxon>
        <taxon>Passerellidae</taxon>
        <taxon>Zonotrichia</taxon>
    </lineage>
</organism>
<keyword evidence="14" id="KW-1185">Reference proteome</keyword>
<name>A0A8D2MK87_ZONAL</name>
<gene>
    <name evidence="13" type="primary">OTOP1</name>
</gene>
<evidence type="ECO:0000256" key="5">
    <source>
        <dbReference type="ARBA" id="ARBA00022692"/>
    </source>
</evidence>
<evidence type="ECO:0000256" key="1">
    <source>
        <dbReference type="ARBA" id="ARBA00004651"/>
    </source>
</evidence>
<evidence type="ECO:0000313" key="13">
    <source>
        <dbReference type="Ensembl" id="ENSZALP00000008769.1"/>
    </source>
</evidence>
<evidence type="ECO:0000256" key="7">
    <source>
        <dbReference type="ARBA" id="ARBA00022989"/>
    </source>
</evidence>
<dbReference type="OrthoDB" id="6429739at2759"/>
<dbReference type="GO" id="GO:0005886">
    <property type="term" value="C:plasma membrane"/>
    <property type="evidence" value="ECO:0007669"/>
    <property type="project" value="UniProtKB-SubCell"/>
</dbReference>
<feature type="transmembrane region" description="Helical" evidence="12">
    <location>
        <begin position="450"/>
        <end position="470"/>
    </location>
</feature>
<dbReference type="KEGG" id="zab:102072295"/>
<comment type="similarity">
    <text evidence="2">Belongs to the otopetrin family.</text>
</comment>
<dbReference type="Proteomes" id="UP000694413">
    <property type="component" value="Unassembled WGS sequence"/>
</dbReference>
<feature type="transmembrane region" description="Helical" evidence="12">
    <location>
        <begin position="407"/>
        <end position="429"/>
    </location>
</feature>
<accession>A0A8D2MK87</accession>
<evidence type="ECO:0000256" key="11">
    <source>
        <dbReference type="SAM" id="MobiDB-lite"/>
    </source>
</evidence>
<keyword evidence="6" id="KW-0375">Hydrogen ion transport</keyword>
<evidence type="ECO:0000256" key="12">
    <source>
        <dbReference type="SAM" id="Phobius"/>
    </source>
</evidence>
<dbReference type="GeneID" id="102072295"/>
<feature type="region of interest" description="Disordered" evidence="11">
    <location>
        <begin position="1"/>
        <end position="22"/>
    </location>
</feature>
<sequence>MCYTARVSQHGPCHQRQPGRAGSELTFVRVTSPPPGPEPSCCQCRGRMSRRNLSSLPRAGGPAPPPPRWGTGQQRPRGSPGKAGPPAWSTWPAAWDMEQAAGCPAVGGSYPQKNAEILSSQYGINLFLAGLLLTFAWAVHAVGISKSHLLSYLITLMLIQLLWMLWYLCRSCTQRRLIRDKDTHAGARWLKCGITLFAVITLILDSFKIGYYIDFSNCLSPTEGIFPVTHAVHTTLQVYFLWCHAKDVIQSFKTLERFGVIHSVFTNLLLWTNGVLTESKHQLNEHKERLITLGFGNITIVLDDHAPQCNCTTTTLCSIFSQGIYYLYPFNIEYHILASTMLYVLWKNIGRKVEHHQQTKTPFKFHGITVGMIFGLIVLTSTIGIVVVYLIQIGGSKIKSELALTMFYLHAIFVLALMCTAGIVALLIYRLEDRSLDNSKNPARKLDAELLVGTAAGSWLLSWGSILAIICAQGHPKYTWYNLPYSVLVIIEKYIQNLFIIESIHREQEKVNEDIKTLRIVTISRGSTLSLSPLYKEIYNGRAARDSGDIPCLFKGSICGRENDAAGVAREETSQDNSLVMHSASDFSFYSRNSVTNNKRRILKNIAAFLFLCNLSLWIPPAFGCRPEYDNGLEEIVFGFEPWIIVVNLAMPFSIFYRMHSAASLFEVNCKT</sequence>
<dbReference type="GO" id="GO:0015252">
    <property type="term" value="F:proton channel activity"/>
    <property type="evidence" value="ECO:0007669"/>
    <property type="project" value="InterPro"/>
</dbReference>
<feature type="transmembrane region" description="Helical" evidence="12">
    <location>
        <begin position="367"/>
        <end position="391"/>
    </location>
</feature>
<evidence type="ECO:0000256" key="6">
    <source>
        <dbReference type="ARBA" id="ARBA00022781"/>
    </source>
</evidence>
<keyword evidence="7 12" id="KW-1133">Transmembrane helix</keyword>
<dbReference type="CTD" id="133060"/>
<feature type="region of interest" description="Disordered" evidence="11">
    <location>
        <begin position="53"/>
        <end position="87"/>
    </location>
</feature>
<protein>
    <submittedName>
        <fullName evidence="13">Otopetrin 1</fullName>
    </submittedName>
</protein>